<dbReference type="EMBL" id="CP109635">
    <property type="protein sequence ID" value="UYT10725.1"/>
    <property type="molecule type" value="Genomic_DNA"/>
</dbReference>
<gene>
    <name evidence="1" type="ORF">OF801_01945</name>
</gene>
<dbReference type="Proteomes" id="UP001164042">
    <property type="component" value="Chromosome"/>
</dbReference>
<dbReference type="RefSeq" id="WP_264308431.1">
    <property type="nucleotide sequence ID" value="NZ_CP109635.1"/>
</dbReference>
<evidence type="ECO:0000313" key="2">
    <source>
        <dbReference type="Proteomes" id="UP001164042"/>
    </source>
</evidence>
<reference evidence="1" key="1">
    <citation type="submission" date="2022-10" db="EMBL/GenBank/DDBJ databases">
        <title>Genome assembly of Lactococcus garvieae isolates from cricket gut.</title>
        <authorList>
            <person name="Luecke A.R."/>
            <person name="Brown A.M.V."/>
            <person name="Wakeman C.A."/>
        </authorList>
    </citation>
    <scope>NUCLEOTIDE SEQUENCE</scope>
    <source>
        <strain evidence="1">Alexii-11_2</strain>
    </source>
</reference>
<sequence>MKFTEEKEEYDPILGESVPKELHSEKVKANLTDASEKVMLVAFGEVRQGSKVARLLRGLSFSPTHAHCGDVKYKVSMKRLLRNKATYILEEVS</sequence>
<accession>A0AA46YR66</accession>
<evidence type="ECO:0000313" key="1">
    <source>
        <dbReference type="EMBL" id="UYT10725.1"/>
    </source>
</evidence>
<dbReference type="AlphaFoldDB" id="A0AA46YR66"/>
<protein>
    <submittedName>
        <fullName evidence="1">Uncharacterized protein</fullName>
    </submittedName>
</protein>
<organism evidence="1 2">
    <name type="scientific">Lactococcus garvieae</name>
    <dbReference type="NCBI Taxonomy" id="1363"/>
    <lineage>
        <taxon>Bacteria</taxon>
        <taxon>Bacillati</taxon>
        <taxon>Bacillota</taxon>
        <taxon>Bacilli</taxon>
        <taxon>Lactobacillales</taxon>
        <taxon>Streptococcaceae</taxon>
        <taxon>Lactococcus</taxon>
    </lineage>
</organism>
<proteinExistence type="predicted"/>
<name>A0AA46YR66_9LACT</name>